<dbReference type="eggNOG" id="ENOG502ZVZK">
    <property type="taxonomic scope" value="Bacteria"/>
</dbReference>
<keyword evidence="2" id="KW-1185">Reference proteome</keyword>
<dbReference type="RefSeq" id="WP_007209000.1">
    <property type="nucleotide sequence ID" value="NZ_GL622241.1"/>
</dbReference>
<evidence type="ECO:0000313" key="2">
    <source>
        <dbReference type="Proteomes" id="UP000010296"/>
    </source>
</evidence>
<dbReference type="CDD" id="cd09758">
    <property type="entry name" value="Csn2"/>
    <property type="match status" value="1"/>
</dbReference>
<organism evidence="1 2">
    <name type="scientific">Enterococcus italicus (strain DSM 15952 / CCUG 50447 / LMG 22039 / TP 1.5)</name>
    <dbReference type="NCBI Taxonomy" id="888064"/>
    <lineage>
        <taxon>Bacteria</taxon>
        <taxon>Bacillati</taxon>
        <taxon>Bacillota</taxon>
        <taxon>Bacilli</taxon>
        <taxon>Lactobacillales</taxon>
        <taxon>Enterococcaceae</taxon>
        <taxon>Enterococcus</taxon>
    </lineage>
</organism>
<protein>
    <submittedName>
        <fullName evidence="1">CRISPR-associated protein, Csn2 family</fullName>
    </submittedName>
</protein>
<name>E6LHZ9_ENTI1</name>
<dbReference type="EMBL" id="AEPV01000075">
    <property type="protein sequence ID" value="EFU73165.1"/>
    <property type="molecule type" value="Genomic_DNA"/>
</dbReference>
<dbReference type="STRING" id="888064.HMPREF9088_1989"/>
<proteinExistence type="predicted"/>
<dbReference type="AlphaFoldDB" id="E6LHZ9"/>
<gene>
    <name evidence="1" type="primary">csn2</name>
    <name evidence="1" type="ORF">HMPREF9088_1989</name>
</gene>
<dbReference type="Proteomes" id="UP000010296">
    <property type="component" value="Unassembled WGS sequence"/>
</dbReference>
<comment type="caution">
    <text evidence="1">The sequence shown here is derived from an EMBL/GenBank/DDBJ whole genome shotgun (WGS) entry which is preliminary data.</text>
</comment>
<dbReference type="Pfam" id="PF09711">
    <property type="entry name" value="Cas_Csn2"/>
    <property type="match status" value="1"/>
</dbReference>
<sequence>MLKINFTLLDQPIQIEDLTILVIEDVIIFSQIIRQVYQYELDGDFKIYNDRYESLKSSELVTITDIFGYDINSAGILKLIYADLEDQLNQQPEVKSMIDKLTSTITEIISYELIENEMDLEYDEITIQELFKSLGIKIEVKSDTIFDKVIEIIQVFKFLTKKKLLIFINVGTYLTKKEMKYLDEYVKLNHVKLLMIEGHRVEGMPQYILDSDYYLDLDL</sequence>
<accession>E6LHZ9</accession>
<reference evidence="1 2" key="1">
    <citation type="submission" date="2010-12" db="EMBL/GenBank/DDBJ databases">
        <authorList>
            <person name="Muzny D."/>
            <person name="Qin X."/>
            <person name="Deng J."/>
            <person name="Jiang H."/>
            <person name="Liu Y."/>
            <person name="Qu J."/>
            <person name="Song X.-Z."/>
            <person name="Zhang L."/>
            <person name="Thornton R."/>
            <person name="Coyle M."/>
            <person name="Francisco L."/>
            <person name="Jackson L."/>
            <person name="Javaid M."/>
            <person name="Korchina V."/>
            <person name="Kovar C."/>
            <person name="Mata R."/>
            <person name="Mathew T."/>
            <person name="Ngo R."/>
            <person name="Nguyen L."/>
            <person name="Nguyen N."/>
            <person name="Okwuonu G."/>
            <person name="Ongeri F."/>
            <person name="Pham C."/>
            <person name="Simmons D."/>
            <person name="Wilczek-Boney K."/>
            <person name="Hale W."/>
            <person name="Jakkamsetti A."/>
            <person name="Pham P."/>
            <person name="Ruth R."/>
            <person name="San Lucas F."/>
            <person name="Warren J."/>
            <person name="Zhang J."/>
            <person name="Zhao Z."/>
            <person name="Zhou C."/>
            <person name="Zhu D."/>
            <person name="Lee S."/>
            <person name="Bess C."/>
            <person name="Blankenburg K."/>
            <person name="Forbes L."/>
            <person name="Fu Q."/>
            <person name="Gubbala S."/>
            <person name="Hirani K."/>
            <person name="Jayaseelan J.C."/>
            <person name="Lara F."/>
            <person name="Munidasa M."/>
            <person name="Palculict T."/>
            <person name="Patil S."/>
            <person name="Pu L.-L."/>
            <person name="Saada N."/>
            <person name="Tang L."/>
            <person name="Weissenberger G."/>
            <person name="Zhu Y."/>
            <person name="Hemphill L."/>
            <person name="Shang Y."/>
            <person name="Youmans B."/>
            <person name="Ayvaz T."/>
            <person name="Ross M."/>
            <person name="Santibanez J."/>
            <person name="Aqrawi P."/>
            <person name="Gross S."/>
            <person name="Joshi V."/>
            <person name="Fowler G."/>
            <person name="Nazareth L."/>
            <person name="Reid J."/>
            <person name="Worley K."/>
            <person name="Petrosino J."/>
            <person name="Highlander S."/>
            <person name="Gibbs R."/>
        </authorList>
    </citation>
    <scope>NUCLEOTIDE SEQUENCE [LARGE SCALE GENOMIC DNA]</scope>
    <source>
        <strain evidence="2">DSM 15952 / CCUG 50447 / LMG 22039 / TP 1.5</strain>
    </source>
</reference>
<dbReference type="Gene3D" id="3.40.50.11940">
    <property type="match status" value="2"/>
</dbReference>
<dbReference type="NCBIfam" id="TIGR01866">
    <property type="entry name" value="cas_Csn2"/>
    <property type="match status" value="1"/>
</dbReference>
<evidence type="ECO:0000313" key="1">
    <source>
        <dbReference type="EMBL" id="EFU73165.1"/>
    </source>
</evidence>
<dbReference type="InterPro" id="IPR038600">
    <property type="entry name" value="Csn2_sf"/>
</dbReference>
<dbReference type="InterPro" id="IPR010146">
    <property type="entry name" value="CRISPR-assoc_prot_Csn2-typ"/>
</dbReference>
<dbReference type="HOGENOM" id="CLU_109392_0_0_9"/>